<evidence type="ECO:0000313" key="3">
    <source>
        <dbReference type="Proteomes" id="UP000001307"/>
    </source>
</evidence>
<feature type="region of interest" description="Disordered" evidence="1">
    <location>
        <begin position="1"/>
        <end position="24"/>
    </location>
</feature>
<evidence type="ECO:0000313" key="2">
    <source>
        <dbReference type="EMBL" id="CBY22822.1"/>
    </source>
</evidence>
<dbReference type="EMBL" id="FN653019">
    <property type="protein sequence ID" value="CBY22822.1"/>
    <property type="molecule type" value="Genomic_DNA"/>
</dbReference>
<dbReference type="Proteomes" id="UP000001307">
    <property type="component" value="Unassembled WGS sequence"/>
</dbReference>
<reference evidence="2" key="1">
    <citation type="journal article" date="2010" name="Science">
        <title>Plasticity of animal genome architecture unmasked by rapid evolution of a pelagic tunicate.</title>
        <authorList>
            <person name="Denoeud F."/>
            <person name="Henriet S."/>
            <person name="Mungpakdee S."/>
            <person name="Aury J.M."/>
            <person name="Da Silva C."/>
            <person name="Brinkmann H."/>
            <person name="Mikhaleva J."/>
            <person name="Olsen L.C."/>
            <person name="Jubin C."/>
            <person name="Canestro C."/>
            <person name="Bouquet J.M."/>
            <person name="Danks G."/>
            <person name="Poulain J."/>
            <person name="Campsteijn C."/>
            <person name="Adamski M."/>
            <person name="Cross I."/>
            <person name="Yadetie F."/>
            <person name="Muffato M."/>
            <person name="Louis A."/>
            <person name="Butcher S."/>
            <person name="Tsagkogeorga G."/>
            <person name="Konrad A."/>
            <person name="Singh S."/>
            <person name="Jensen M.F."/>
            <person name="Cong E.H."/>
            <person name="Eikeseth-Otteraa H."/>
            <person name="Noel B."/>
            <person name="Anthouard V."/>
            <person name="Porcel B.M."/>
            <person name="Kachouri-Lafond R."/>
            <person name="Nishino A."/>
            <person name="Ugolini M."/>
            <person name="Chourrout P."/>
            <person name="Nishida H."/>
            <person name="Aasland R."/>
            <person name="Huzurbazar S."/>
            <person name="Westhof E."/>
            <person name="Delsuc F."/>
            <person name="Lehrach H."/>
            <person name="Reinhardt R."/>
            <person name="Weissenbach J."/>
            <person name="Roy S.W."/>
            <person name="Artiguenave F."/>
            <person name="Postlethwait J.H."/>
            <person name="Manak J.R."/>
            <person name="Thompson E.M."/>
            <person name="Jaillon O."/>
            <person name="Du Pasquier L."/>
            <person name="Boudinot P."/>
            <person name="Liberles D.A."/>
            <person name="Volff J.N."/>
            <person name="Philippe H."/>
            <person name="Lenhard B."/>
            <person name="Roest Crollius H."/>
            <person name="Wincker P."/>
            <person name="Chourrout D."/>
        </authorList>
    </citation>
    <scope>NUCLEOTIDE SEQUENCE [LARGE SCALE GENOMIC DNA]</scope>
</reference>
<dbReference type="AlphaFoldDB" id="E4WYQ7"/>
<dbReference type="InParanoid" id="E4WYQ7"/>
<feature type="compositionally biased region" description="Basic residues" evidence="1">
    <location>
        <begin position="11"/>
        <end position="24"/>
    </location>
</feature>
<proteinExistence type="predicted"/>
<evidence type="ECO:0000256" key="1">
    <source>
        <dbReference type="SAM" id="MobiDB-lite"/>
    </source>
</evidence>
<accession>E4WYQ7</accession>
<organism evidence="2">
    <name type="scientific">Oikopleura dioica</name>
    <name type="common">Tunicate</name>
    <dbReference type="NCBI Taxonomy" id="34765"/>
    <lineage>
        <taxon>Eukaryota</taxon>
        <taxon>Metazoa</taxon>
        <taxon>Chordata</taxon>
        <taxon>Tunicata</taxon>
        <taxon>Appendicularia</taxon>
        <taxon>Copelata</taxon>
        <taxon>Oikopleuridae</taxon>
        <taxon>Oikopleura</taxon>
    </lineage>
</organism>
<name>E4WYQ7_OIKDI</name>
<sequence length="92" mass="10583">MRDIVLPDKATKRRSRPLASRKSRRHEMYEDYLQIIMKTATVAEDEIKNEDIPKGPDAPCRPETPAVEELCVLTSGRVYKMIQERRILIGGT</sequence>
<keyword evidence="3" id="KW-1185">Reference proteome</keyword>
<protein>
    <submittedName>
        <fullName evidence="2">Uncharacterized protein</fullName>
    </submittedName>
</protein>
<gene>
    <name evidence="2" type="ORF">GSOID_T00013596001</name>
</gene>
<feature type="compositionally biased region" description="Basic and acidic residues" evidence="1">
    <location>
        <begin position="1"/>
        <end position="10"/>
    </location>
</feature>